<dbReference type="Pfam" id="PF05899">
    <property type="entry name" value="Cupin_3"/>
    <property type="match status" value="1"/>
</dbReference>
<dbReference type="PANTHER" id="PTHR33271:SF1">
    <property type="entry name" value="RMLC-LIKE JELLY ROLL PROTEIN-RELATED"/>
    <property type="match status" value="1"/>
</dbReference>
<dbReference type="OrthoDB" id="10260542at2759"/>
<protein>
    <recommendedName>
        <fullName evidence="1">(S)-ureidoglycine aminohydrolase cupin domain-containing protein</fullName>
    </recommendedName>
</protein>
<dbReference type="CDD" id="cd02227">
    <property type="entry name" value="cupin_TM1112-like"/>
    <property type="match status" value="1"/>
</dbReference>
<dbReference type="PANTHER" id="PTHR33271">
    <property type="entry name" value="OS04G0445200 PROTEIN"/>
    <property type="match status" value="1"/>
</dbReference>
<gene>
    <name evidence="2" type="ORF">CK203_101983</name>
</gene>
<feature type="domain" description="(S)-ureidoglycine aminohydrolase cupin" evidence="1">
    <location>
        <begin position="196"/>
        <end position="260"/>
    </location>
</feature>
<name>A0A438D8Q6_VITVI</name>
<dbReference type="AlphaFoldDB" id="A0A438D8Q6"/>
<sequence>MPSKFTKLASSNAAAVVILLLSVALVVFTSNMTKPNPQEASTAIIEIFGVKIHRNPPQATLTDLGVTSWKNGSLCKAMPSVCSLGSRFKIRHYLRSCSVPSYIVSHTLERSDAQDDGAWDNSGENFSEFDVLLGIKYWHKLIILFYMRMHKGDPLPPVKVAQLVRAHWEVWSHCCGEITIPRFRSSWRVLRAWPWKVGCSPSKFPWTFEAKETMYLLEGKVKVYCDGHDGFFEIGAGDLVEFPKGMKVTWDVTEALNKHYSLEK</sequence>
<dbReference type="Proteomes" id="UP000288805">
    <property type="component" value="Unassembled WGS sequence"/>
</dbReference>
<dbReference type="EMBL" id="QGNW01001739">
    <property type="protein sequence ID" value="RVW31835.1"/>
    <property type="molecule type" value="Genomic_DNA"/>
</dbReference>
<dbReference type="InterPro" id="IPR008579">
    <property type="entry name" value="UGlyAH_Cupin_dom"/>
</dbReference>
<comment type="caution">
    <text evidence="2">The sequence shown here is derived from an EMBL/GenBank/DDBJ whole genome shotgun (WGS) entry which is preliminary data.</text>
</comment>
<organism evidence="2 3">
    <name type="scientific">Vitis vinifera</name>
    <name type="common">Grape</name>
    <dbReference type="NCBI Taxonomy" id="29760"/>
    <lineage>
        <taxon>Eukaryota</taxon>
        <taxon>Viridiplantae</taxon>
        <taxon>Streptophyta</taxon>
        <taxon>Embryophyta</taxon>
        <taxon>Tracheophyta</taxon>
        <taxon>Spermatophyta</taxon>
        <taxon>Magnoliopsida</taxon>
        <taxon>eudicotyledons</taxon>
        <taxon>Gunneridae</taxon>
        <taxon>Pentapetalae</taxon>
        <taxon>rosids</taxon>
        <taxon>Vitales</taxon>
        <taxon>Vitaceae</taxon>
        <taxon>Viteae</taxon>
        <taxon>Vitis</taxon>
    </lineage>
</organism>
<dbReference type="SUPFAM" id="SSF51182">
    <property type="entry name" value="RmlC-like cupins"/>
    <property type="match status" value="1"/>
</dbReference>
<accession>A0A438D8Q6</accession>
<dbReference type="InterPro" id="IPR014710">
    <property type="entry name" value="RmlC-like_jellyroll"/>
</dbReference>
<dbReference type="InterPro" id="IPR011051">
    <property type="entry name" value="RmlC_Cupin_sf"/>
</dbReference>
<proteinExistence type="predicted"/>
<evidence type="ECO:0000313" key="3">
    <source>
        <dbReference type="Proteomes" id="UP000288805"/>
    </source>
</evidence>
<evidence type="ECO:0000259" key="1">
    <source>
        <dbReference type="Pfam" id="PF05899"/>
    </source>
</evidence>
<evidence type="ECO:0000313" key="2">
    <source>
        <dbReference type="EMBL" id="RVW31835.1"/>
    </source>
</evidence>
<dbReference type="Gene3D" id="2.60.120.10">
    <property type="entry name" value="Jelly Rolls"/>
    <property type="match status" value="1"/>
</dbReference>
<reference evidence="2 3" key="1">
    <citation type="journal article" date="2018" name="PLoS Genet.">
        <title>Population sequencing reveals clonal diversity and ancestral inbreeding in the grapevine cultivar Chardonnay.</title>
        <authorList>
            <person name="Roach M.J."/>
            <person name="Johnson D.L."/>
            <person name="Bohlmann J."/>
            <person name="van Vuuren H.J."/>
            <person name="Jones S.J."/>
            <person name="Pretorius I.S."/>
            <person name="Schmidt S.A."/>
            <person name="Borneman A.R."/>
        </authorList>
    </citation>
    <scope>NUCLEOTIDE SEQUENCE [LARGE SCALE GENOMIC DNA]</scope>
    <source>
        <strain evidence="3">cv. Chardonnay</strain>
        <tissue evidence="2">Leaf</tissue>
    </source>
</reference>